<dbReference type="SUPFAM" id="SSF52218">
    <property type="entry name" value="Flavoproteins"/>
    <property type="match status" value="1"/>
</dbReference>
<organism evidence="2 3">
    <name type="scientific">Agrilactobacillus yilanensis</name>
    <dbReference type="NCBI Taxonomy" id="2485997"/>
    <lineage>
        <taxon>Bacteria</taxon>
        <taxon>Bacillati</taxon>
        <taxon>Bacillota</taxon>
        <taxon>Bacilli</taxon>
        <taxon>Lactobacillales</taxon>
        <taxon>Lactobacillaceae</taxon>
        <taxon>Agrilactobacillus</taxon>
    </lineage>
</organism>
<gene>
    <name evidence="2" type="ORF">ACFQ5M_00770</name>
</gene>
<dbReference type="PANTHER" id="PTHR39201:SF1">
    <property type="entry name" value="FLAVODOXIN-LIKE DOMAIN-CONTAINING PROTEIN"/>
    <property type="match status" value="1"/>
</dbReference>
<name>A0ABW4J3U8_9LACO</name>
<dbReference type="Gene3D" id="3.40.50.360">
    <property type="match status" value="1"/>
</dbReference>
<proteinExistence type="predicted"/>
<dbReference type="EMBL" id="JBHTOP010000002">
    <property type="protein sequence ID" value="MFD1670620.1"/>
    <property type="molecule type" value="Genomic_DNA"/>
</dbReference>
<comment type="caution">
    <text evidence="2">The sequence shown here is derived from an EMBL/GenBank/DDBJ whole genome shotgun (WGS) entry which is preliminary data.</text>
</comment>
<evidence type="ECO:0000313" key="3">
    <source>
        <dbReference type="Proteomes" id="UP001597267"/>
    </source>
</evidence>
<accession>A0ABW4J3U8</accession>
<dbReference type="Pfam" id="PF12682">
    <property type="entry name" value="Flavodoxin_4"/>
    <property type="match status" value="1"/>
</dbReference>
<dbReference type="InterPro" id="IPR008254">
    <property type="entry name" value="Flavodoxin/NO_synth"/>
</dbReference>
<evidence type="ECO:0000259" key="1">
    <source>
        <dbReference type="Pfam" id="PF12682"/>
    </source>
</evidence>
<sequence length="162" mass="17984">MAVVLYFDHSQGQTTGNTVVVAEKIAALTESQLVPLKAEKSYPEDYQTLLQVTKAEATNQARPEIIPLALDWSKANTLFLGYPIWWGRFPRAVATFLENTDLSGKTIYPFCTHEGSRLGQSVTELQQLCPQSTIQTGLPVRGSKVQQSDQAIKNWLAQMTVN</sequence>
<feature type="domain" description="Flavodoxin-like" evidence="1">
    <location>
        <begin position="14"/>
        <end position="158"/>
    </location>
</feature>
<reference evidence="3" key="1">
    <citation type="journal article" date="2019" name="Int. J. Syst. Evol. Microbiol.">
        <title>The Global Catalogue of Microorganisms (GCM) 10K type strain sequencing project: providing services to taxonomists for standard genome sequencing and annotation.</title>
        <authorList>
            <consortium name="The Broad Institute Genomics Platform"/>
            <consortium name="The Broad Institute Genome Sequencing Center for Infectious Disease"/>
            <person name="Wu L."/>
            <person name="Ma J."/>
        </authorList>
    </citation>
    <scope>NUCLEOTIDE SEQUENCE [LARGE SCALE GENOMIC DNA]</scope>
    <source>
        <strain evidence="3">CCM 8896</strain>
    </source>
</reference>
<dbReference type="Proteomes" id="UP001597267">
    <property type="component" value="Unassembled WGS sequence"/>
</dbReference>
<keyword evidence="3" id="KW-1185">Reference proteome</keyword>
<dbReference type="RefSeq" id="WP_164506961.1">
    <property type="nucleotide sequence ID" value="NZ_JBHTOP010000002.1"/>
</dbReference>
<dbReference type="PANTHER" id="PTHR39201">
    <property type="entry name" value="EXPORTED PROTEIN-RELATED"/>
    <property type="match status" value="1"/>
</dbReference>
<protein>
    <submittedName>
        <fullName evidence="2">Flavodoxin</fullName>
    </submittedName>
</protein>
<evidence type="ECO:0000313" key="2">
    <source>
        <dbReference type="EMBL" id="MFD1670620.1"/>
    </source>
</evidence>
<dbReference type="InterPro" id="IPR029039">
    <property type="entry name" value="Flavoprotein-like_sf"/>
</dbReference>